<keyword evidence="3" id="KW-1185">Reference proteome</keyword>
<evidence type="ECO:0000256" key="1">
    <source>
        <dbReference type="SAM" id="MobiDB-lite"/>
    </source>
</evidence>
<gene>
    <name evidence="2" type="ORF">ACFQZU_05650</name>
</gene>
<reference evidence="3" key="1">
    <citation type="journal article" date="2019" name="Int. J. Syst. Evol. Microbiol.">
        <title>The Global Catalogue of Microorganisms (GCM) 10K type strain sequencing project: providing services to taxonomists for standard genome sequencing and annotation.</title>
        <authorList>
            <consortium name="The Broad Institute Genomics Platform"/>
            <consortium name="The Broad Institute Genome Sequencing Center for Infectious Disease"/>
            <person name="Wu L."/>
            <person name="Ma J."/>
        </authorList>
    </citation>
    <scope>NUCLEOTIDE SEQUENCE [LARGE SCALE GENOMIC DNA]</scope>
    <source>
        <strain evidence="3">CCUG 63369</strain>
    </source>
</reference>
<dbReference type="EMBL" id="JBHTHR010000101">
    <property type="protein sequence ID" value="MFD0800804.1"/>
    <property type="molecule type" value="Genomic_DNA"/>
</dbReference>
<feature type="compositionally biased region" description="Low complexity" evidence="1">
    <location>
        <begin position="37"/>
        <end position="52"/>
    </location>
</feature>
<proteinExistence type="predicted"/>
<accession>A0ABW3BER1</accession>
<comment type="caution">
    <text evidence="2">The sequence shown here is derived from an EMBL/GenBank/DDBJ whole genome shotgun (WGS) entry which is preliminary data.</text>
</comment>
<dbReference type="Proteomes" id="UP001596956">
    <property type="component" value="Unassembled WGS sequence"/>
</dbReference>
<evidence type="ECO:0000313" key="2">
    <source>
        <dbReference type="EMBL" id="MFD0800804.1"/>
    </source>
</evidence>
<evidence type="ECO:0000313" key="3">
    <source>
        <dbReference type="Proteomes" id="UP001596956"/>
    </source>
</evidence>
<organism evidence="2 3">
    <name type="scientific">Streptomonospora algeriensis</name>
    <dbReference type="NCBI Taxonomy" id="995084"/>
    <lineage>
        <taxon>Bacteria</taxon>
        <taxon>Bacillati</taxon>
        <taxon>Actinomycetota</taxon>
        <taxon>Actinomycetes</taxon>
        <taxon>Streptosporangiales</taxon>
        <taxon>Nocardiopsidaceae</taxon>
        <taxon>Streptomonospora</taxon>
    </lineage>
</organism>
<feature type="non-terminal residue" evidence="2">
    <location>
        <position position="83"/>
    </location>
</feature>
<name>A0ABW3BER1_9ACTN</name>
<feature type="region of interest" description="Disordered" evidence="1">
    <location>
        <begin position="32"/>
        <end position="69"/>
    </location>
</feature>
<sequence length="83" mass="8245">MSLLLMVLALLGALAVLGLGAWVAAQLGRGDRDVEPGEAASAVAAPSDPPAGGYTLLEGGREQPAPVLPGDTVTRVRGLLAEG</sequence>
<protein>
    <submittedName>
        <fullName evidence="2">Uncharacterized protein</fullName>
    </submittedName>
</protein>